<dbReference type="InterPro" id="IPR005025">
    <property type="entry name" value="FMN_Rdtase-like_dom"/>
</dbReference>
<evidence type="ECO:0000313" key="2">
    <source>
        <dbReference type="EMBL" id="KIN02457.1"/>
    </source>
</evidence>
<dbReference type="GO" id="GO:0016491">
    <property type="term" value="F:oxidoreductase activity"/>
    <property type="evidence" value="ECO:0007669"/>
    <property type="project" value="InterPro"/>
</dbReference>
<dbReference type="EMBL" id="KN832874">
    <property type="protein sequence ID" value="KIN02457.1"/>
    <property type="molecule type" value="Genomic_DNA"/>
</dbReference>
<feature type="domain" description="NADPH-dependent FMN reductase-like" evidence="1">
    <location>
        <begin position="10"/>
        <end position="160"/>
    </location>
</feature>
<accession>A0A0C3HJC3</accession>
<dbReference type="InterPro" id="IPR029039">
    <property type="entry name" value="Flavoprotein-like_sf"/>
</dbReference>
<evidence type="ECO:0000259" key="1">
    <source>
        <dbReference type="Pfam" id="PF03358"/>
    </source>
</evidence>
<dbReference type="Pfam" id="PF03358">
    <property type="entry name" value="FMN_red"/>
    <property type="match status" value="1"/>
</dbReference>
<name>A0A0C3HJC3_OIDMZ</name>
<gene>
    <name evidence="2" type="ORF">OIDMADRAFT_120004</name>
</gene>
<dbReference type="Proteomes" id="UP000054321">
    <property type="component" value="Unassembled WGS sequence"/>
</dbReference>
<dbReference type="GO" id="GO:0005829">
    <property type="term" value="C:cytosol"/>
    <property type="evidence" value="ECO:0007669"/>
    <property type="project" value="TreeGrafter"/>
</dbReference>
<dbReference type="Gene3D" id="3.40.50.360">
    <property type="match status" value="1"/>
</dbReference>
<dbReference type="InParanoid" id="A0A0C3HJC3"/>
<reference evidence="2 3" key="1">
    <citation type="submission" date="2014-04" db="EMBL/GenBank/DDBJ databases">
        <authorList>
            <consortium name="DOE Joint Genome Institute"/>
            <person name="Kuo A."/>
            <person name="Martino E."/>
            <person name="Perotto S."/>
            <person name="Kohler A."/>
            <person name="Nagy L.G."/>
            <person name="Floudas D."/>
            <person name="Copeland A."/>
            <person name="Barry K.W."/>
            <person name="Cichocki N."/>
            <person name="Veneault-Fourrey C."/>
            <person name="LaButti K."/>
            <person name="Lindquist E.A."/>
            <person name="Lipzen A."/>
            <person name="Lundell T."/>
            <person name="Morin E."/>
            <person name="Murat C."/>
            <person name="Sun H."/>
            <person name="Tunlid A."/>
            <person name="Henrissat B."/>
            <person name="Grigoriev I.V."/>
            <person name="Hibbett D.S."/>
            <person name="Martin F."/>
            <person name="Nordberg H.P."/>
            <person name="Cantor M.N."/>
            <person name="Hua S.X."/>
        </authorList>
    </citation>
    <scope>NUCLEOTIDE SEQUENCE [LARGE SCALE GENOMIC DNA]</scope>
    <source>
        <strain evidence="2 3">Zn</strain>
    </source>
</reference>
<dbReference type="PANTHER" id="PTHR30543">
    <property type="entry name" value="CHROMATE REDUCTASE"/>
    <property type="match status" value="1"/>
</dbReference>
<dbReference type="PANTHER" id="PTHR30543:SF21">
    <property type="entry name" value="NAD(P)H-DEPENDENT FMN REDUCTASE LOT6"/>
    <property type="match status" value="1"/>
</dbReference>
<reference evidence="3" key="2">
    <citation type="submission" date="2015-01" db="EMBL/GenBank/DDBJ databases">
        <title>Evolutionary Origins and Diversification of the Mycorrhizal Mutualists.</title>
        <authorList>
            <consortium name="DOE Joint Genome Institute"/>
            <consortium name="Mycorrhizal Genomics Consortium"/>
            <person name="Kohler A."/>
            <person name="Kuo A."/>
            <person name="Nagy L.G."/>
            <person name="Floudas D."/>
            <person name="Copeland A."/>
            <person name="Barry K.W."/>
            <person name="Cichocki N."/>
            <person name="Veneault-Fourrey C."/>
            <person name="LaButti K."/>
            <person name="Lindquist E.A."/>
            <person name="Lipzen A."/>
            <person name="Lundell T."/>
            <person name="Morin E."/>
            <person name="Murat C."/>
            <person name="Riley R."/>
            <person name="Ohm R."/>
            <person name="Sun H."/>
            <person name="Tunlid A."/>
            <person name="Henrissat B."/>
            <person name="Grigoriev I.V."/>
            <person name="Hibbett D.S."/>
            <person name="Martin F."/>
        </authorList>
    </citation>
    <scope>NUCLEOTIDE SEQUENCE [LARGE SCALE GENOMIC DNA]</scope>
    <source>
        <strain evidence="3">Zn</strain>
    </source>
</reference>
<evidence type="ECO:0000313" key="3">
    <source>
        <dbReference type="Proteomes" id="UP000054321"/>
    </source>
</evidence>
<protein>
    <recommendedName>
        <fullName evidence="1">NADPH-dependent FMN reductase-like domain-containing protein</fullName>
    </recommendedName>
</protein>
<dbReference type="GO" id="GO:0010181">
    <property type="term" value="F:FMN binding"/>
    <property type="evidence" value="ECO:0007669"/>
    <property type="project" value="TreeGrafter"/>
</dbReference>
<proteinExistence type="predicted"/>
<dbReference type="InterPro" id="IPR050712">
    <property type="entry name" value="NAD(P)H-dep_reductase"/>
</dbReference>
<dbReference type="OrthoDB" id="68575at2759"/>
<dbReference type="SUPFAM" id="SSF52218">
    <property type="entry name" value="Flavoproteins"/>
    <property type="match status" value="1"/>
</dbReference>
<organism evidence="2 3">
    <name type="scientific">Oidiodendron maius (strain Zn)</name>
    <dbReference type="NCBI Taxonomy" id="913774"/>
    <lineage>
        <taxon>Eukaryota</taxon>
        <taxon>Fungi</taxon>
        <taxon>Dikarya</taxon>
        <taxon>Ascomycota</taxon>
        <taxon>Pezizomycotina</taxon>
        <taxon>Leotiomycetes</taxon>
        <taxon>Leotiomycetes incertae sedis</taxon>
        <taxon>Myxotrichaceae</taxon>
        <taxon>Oidiodendron</taxon>
    </lineage>
</organism>
<sequence>MPEAAGLRSIAIVTCSTRPTRIGHLLSQHIISQLSSSLSSSGNDNKLQISSIDLASRPLPLYDEPGIPGHFPAADPTPYYAHAQARAWSAEIRKHSAFVFVTPQYNWGYPAAIKNAIDYLFHEWSGKPALVVSYGSHKGTKAALQLIEVCKGVRMKPLERSVGYSIIVNEVGSVREKGEFGVERKEAWRSEGSDAELVKEFQELVTMLQ</sequence>
<keyword evidence="3" id="KW-1185">Reference proteome</keyword>
<dbReference type="AlphaFoldDB" id="A0A0C3HJC3"/>
<dbReference type="HOGENOM" id="CLU_055322_2_0_1"/>
<dbReference type="STRING" id="913774.A0A0C3HJC3"/>